<reference evidence="4 5" key="1">
    <citation type="submission" date="2023-10" db="EMBL/GenBank/DDBJ databases">
        <title>Veillonella sp. nov., isolated from a pig farm feces dump.</title>
        <authorList>
            <person name="Chang Y.-H."/>
        </authorList>
    </citation>
    <scope>NUCLEOTIDE SEQUENCE [LARGE SCALE GENOMIC DNA]</scope>
    <source>
        <strain evidence="4 5">YH-vei2233</strain>
    </source>
</reference>
<dbReference type="RefSeq" id="WP_317329481.1">
    <property type="nucleotide sequence ID" value="NZ_JAWJZA010000005.1"/>
</dbReference>
<comment type="caution">
    <text evidence="4">The sequence shown here is derived from an EMBL/GenBank/DDBJ whole genome shotgun (WGS) entry which is preliminary data.</text>
</comment>
<protein>
    <submittedName>
        <fullName evidence="4">Acyl CoA:acetate/3-ketoacid CoA transferase</fullName>
    </submittedName>
</protein>
<evidence type="ECO:0000256" key="2">
    <source>
        <dbReference type="ARBA" id="ARBA00022679"/>
    </source>
</evidence>
<keyword evidence="5" id="KW-1185">Reference proteome</keyword>
<dbReference type="PANTHER" id="PTHR43293:SF1">
    <property type="entry name" value="ACETATE COA-TRANSFERASE YDIF"/>
    <property type="match status" value="1"/>
</dbReference>
<evidence type="ECO:0000256" key="3">
    <source>
        <dbReference type="PIRNR" id="PIRNR000858"/>
    </source>
</evidence>
<dbReference type="Gene3D" id="3.40.1080.10">
    <property type="entry name" value="Glutaconate Coenzyme A-transferase"/>
    <property type="match status" value="2"/>
</dbReference>
<comment type="similarity">
    <text evidence="1 3">Belongs to the 3-oxoacid CoA-transferase family.</text>
</comment>
<dbReference type="Pfam" id="PF01144">
    <property type="entry name" value="CoA_trans"/>
    <property type="match status" value="1"/>
</dbReference>
<gene>
    <name evidence="4" type="ORF">RVY80_02180</name>
</gene>
<dbReference type="SUPFAM" id="SSF100950">
    <property type="entry name" value="NagB/RpiA/CoA transferase-like"/>
    <property type="match status" value="2"/>
</dbReference>
<evidence type="ECO:0000313" key="5">
    <source>
        <dbReference type="Proteomes" id="UP001272515"/>
    </source>
</evidence>
<dbReference type="GO" id="GO:0016740">
    <property type="term" value="F:transferase activity"/>
    <property type="evidence" value="ECO:0007669"/>
    <property type="project" value="UniProtKB-KW"/>
</dbReference>
<name>A0ABU3Z6W9_9FIRM</name>
<dbReference type="PANTHER" id="PTHR43293">
    <property type="entry name" value="ACETATE COA-TRANSFERASE YDIF"/>
    <property type="match status" value="1"/>
</dbReference>
<dbReference type="InterPro" id="IPR004165">
    <property type="entry name" value="CoA_trans_fam_I"/>
</dbReference>
<dbReference type="InterPro" id="IPR037171">
    <property type="entry name" value="NagB/RpiA_transferase-like"/>
</dbReference>
<proteinExistence type="inferred from homology"/>
<evidence type="ECO:0000313" key="4">
    <source>
        <dbReference type="EMBL" id="MDV5087659.1"/>
    </source>
</evidence>
<dbReference type="Proteomes" id="UP001272515">
    <property type="component" value="Unassembled WGS sequence"/>
</dbReference>
<dbReference type="InterPro" id="IPR014388">
    <property type="entry name" value="3-oxoacid_CoA-transferase"/>
</dbReference>
<dbReference type="PIRSF" id="PIRSF000858">
    <property type="entry name" value="SCOT-t"/>
    <property type="match status" value="1"/>
</dbReference>
<evidence type="ECO:0000256" key="1">
    <source>
        <dbReference type="ARBA" id="ARBA00007154"/>
    </source>
</evidence>
<accession>A0ABU3Z6W9</accession>
<keyword evidence="2 3" id="KW-0808">Transferase</keyword>
<dbReference type="EMBL" id="JAWJZB010000002">
    <property type="protein sequence ID" value="MDV5087659.1"/>
    <property type="molecule type" value="Genomic_DNA"/>
</dbReference>
<dbReference type="SMART" id="SM00882">
    <property type="entry name" value="CoA_trans"/>
    <property type="match status" value="2"/>
</dbReference>
<organism evidence="4 5">
    <name type="scientific">Veillonella absiana</name>
    <dbReference type="NCBI Taxonomy" id="3079305"/>
    <lineage>
        <taxon>Bacteria</taxon>
        <taxon>Bacillati</taxon>
        <taxon>Bacillota</taxon>
        <taxon>Negativicutes</taxon>
        <taxon>Veillonellales</taxon>
        <taxon>Veillonellaceae</taxon>
        <taxon>Veillonella</taxon>
    </lineage>
</organism>
<sequence length="518" mass="55599">MKFVTAKEAIELIKDNDTIATSGFVMAQVAEEILTELENKFLETGKPNHLTFVHAAGQGNGNGGAMDHVAHEGLIKRIVAGHFNLAPKLGALVNSNAIEAYNLPQGTISQWFRAVGGRRPGLITKVGLQTFVDPRLDGGKISSKSTEDLVELMNIDGEEYLRYKQFPINVAIIRGTTADTAGNISCEDEIASGEVLGIAQAAKASGGIVIAQVKRIAEVGSINPHLMRVPGLLVDYVVECSDIAKYHRQTDGSILEPSFCGITRKPLASLPKMKLDNRKIIARRCAMELTPDSSVNLGIGMPEGVSLVANEEGIGNFLTLSIEAGAIDGVPAGGTDFGAAYNPTGIYDQPSHFDFYDGGGVDLAILGLAETDEIGNINVSKFKGRVAGCGGFINITQNAKQVVFCGTFTAKGLKTEVQDGKLVIVQEGTNKKFLKEVEQVTFSGKYAQSVEQPVLYVTERAVFKLTPKGLELTEIAPGIDLEKDVLALMDFKPIISPDLKLMDERIFKDDIMGLKEGE</sequence>